<keyword evidence="1" id="KW-0812">Transmembrane</keyword>
<reference evidence="3 4" key="1">
    <citation type="submission" date="2019-03" db="EMBL/GenBank/DDBJ databases">
        <title>Genomic Encyclopedia of Type Strains, Phase IV (KMG-IV): sequencing the most valuable type-strain genomes for metagenomic binning, comparative biology and taxonomic classification.</title>
        <authorList>
            <person name="Goeker M."/>
        </authorList>
    </citation>
    <scope>NUCLEOTIDE SEQUENCE [LARGE SCALE GENOMIC DNA]</scope>
    <source>
        <strain evidence="3 4">DSM 7445</strain>
    </source>
</reference>
<sequence>MPRGWFCLLLLPVFILALPAHAGNISFNLTINGNRLLLSNQGDSPAFDPVVMRLLDNGHWEVLPPAAGSPTPVEFRPQAQAEMVWTEQPAPPSPASLETLRPVMVRFFDQAGASFGQISFFNQPQPAGSDLILDAGYEHGKLRIAPPKNPEHKVSWLVWAQEEGIAALTDSLTTPQPQPDALRIQWGKDSKEQNLDLGKGLPTAFLLHETPQGLRLQVVPTGRAPGRQQRTAWLDRGDRFRSAAMIALLAGLALLAWHVAGTRQRHSI</sequence>
<protein>
    <recommendedName>
        <fullName evidence="5">Transmembrane protein</fullName>
    </recommendedName>
</protein>
<accession>A0A4R3HWX0</accession>
<keyword evidence="4" id="KW-1185">Reference proteome</keyword>
<feature type="signal peptide" evidence="2">
    <location>
        <begin position="1"/>
        <end position="22"/>
    </location>
</feature>
<dbReference type="RefSeq" id="WP_165973740.1">
    <property type="nucleotide sequence ID" value="NZ_SLZQ01000003.1"/>
</dbReference>
<name>A0A4R3HWX0_PAULE</name>
<feature type="chain" id="PRO_5020852268" description="Transmembrane protein" evidence="2">
    <location>
        <begin position="23"/>
        <end position="268"/>
    </location>
</feature>
<keyword evidence="2" id="KW-0732">Signal</keyword>
<proteinExistence type="predicted"/>
<evidence type="ECO:0000256" key="1">
    <source>
        <dbReference type="SAM" id="Phobius"/>
    </source>
</evidence>
<evidence type="ECO:0008006" key="5">
    <source>
        <dbReference type="Google" id="ProtNLM"/>
    </source>
</evidence>
<evidence type="ECO:0000313" key="3">
    <source>
        <dbReference type="EMBL" id="TCS37797.1"/>
    </source>
</evidence>
<dbReference type="EMBL" id="SLZQ01000003">
    <property type="protein sequence ID" value="TCS37797.1"/>
    <property type="molecule type" value="Genomic_DNA"/>
</dbReference>
<evidence type="ECO:0000313" key="4">
    <source>
        <dbReference type="Proteomes" id="UP000295382"/>
    </source>
</evidence>
<dbReference type="Proteomes" id="UP000295382">
    <property type="component" value="Unassembled WGS sequence"/>
</dbReference>
<keyword evidence="1" id="KW-1133">Transmembrane helix</keyword>
<feature type="transmembrane region" description="Helical" evidence="1">
    <location>
        <begin position="240"/>
        <end position="260"/>
    </location>
</feature>
<organism evidence="3 4">
    <name type="scientific">Paucimonas lemoignei</name>
    <name type="common">Pseudomonas lemoignei</name>
    <dbReference type="NCBI Taxonomy" id="29443"/>
    <lineage>
        <taxon>Bacteria</taxon>
        <taxon>Pseudomonadati</taxon>
        <taxon>Pseudomonadota</taxon>
        <taxon>Betaproteobacteria</taxon>
        <taxon>Burkholderiales</taxon>
        <taxon>Burkholderiaceae</taxon>
        <taxon>Paucimonas</taxon>
    </lineage>
</organism>
<evidence type="ECO:0000256" key="2">
    <source>
        <dbReference type="SAM" id="SignalP"/>
    </source>
</evidence>
<keyword evidence="1" id="KW-0472">Membrane</keyword>
<dbReference type="AlphaFoldDB" id="A0A4R3HWX0"/>
<gene>
    <name evidence="3" type="ORF">EDC30_10389</name>
</gene>
<comment type="caution">
    <text evidence="3">The sequence shown here is derived from an EMBL/GenBank/DDBJ whole genome shotgun (WGS) entry which is preliminary data.</text>
</comment>